<evidence type="ECO:0000313" key="2">
    <source>
        <dbReference type="EMBL" id="KAK3765623.1"/>
    </source>
</evidence>
<evidence type="ECO:0000313" key="3">
    <source>
        <dbReference type="Proteomes" id="UP001283361"/>
    </source>
</evidence>
<dbReference type="EMBL" id="JAWDGP010004282">
    <property type="protein sequence ID" value="KAK3765623.1"/>
    <property type="molecule type" value="Genomic_DNA"/>
</dbReference>
<name>A0AAE0ZA14_9GAST</name>
<feature type="region of interest" description="Disordered" evidence="1">
    <location>
        <begin position="48"/>
        <end position="68"/>
    </location>
</feature>
<keyword evidence="3" id="KW-1185">Reference proteome</keyword>
<feature type="compositionally biased region" description="Basic and acidic residues" evidence="1">
    <location>
        <begin position="51"/>
        <end position="61"/>
    </location>
</feature>
<gene>
    <name evidence="2" type="ORF">RRG08_021302</name>
</gene>
<dbReference type="AlphaFoldDB" id="A0AAE0ZA14"/>
<dbReference type="Proteomes" id="UP001283361">
    <property type="component" value="Unassembled WGS sequence"/>
</dbReference>
<reference evidence="2" key="1">
    <citation type="journal article" date="2023" name="G3 (Bethesda)">
        <title>A reference genome for the long-term kleptoplast-retaining sea slug Elysia crispata morphotype clarki.</title>
        <authorList>
            <person name="Eastman K.E."/>
            <person name="Pendleton A.L."/>
            <person name="Shaikh M.A."/>
            <person name="Suttiyut T."/>
            <person name="Ogas R."/>
            <person name="Tomko P."/>
            <person name="Gavelis G."/>
            <person name="Widhalm J.R."/>
            <person name="Wisecaver J.H."/>
        </authorList>
    </citation>
    <scope>NUCLEOTIDE SEQUENCE</scope>
    <source>
        <strain evidence="2">ECLA1</strain>
    </source>
</reference>
<proteinExistence type="predicted"/>
<accession>A0AAE0ZA14</accession>
<protein>
    <submittedName>
        <fullName evidence="2">Uncharacterized protein</fullName>
    </submittedName>
</protein>
<sequence>MVNDPMKGWSEFPISRVQSREAKTNKAILTSGFIFDLESPLVPPSGVALRDQGEQPEREKASFQQIIS</sequence>
<evidence type="ECO:0000256" key="1">
    <source>
        <dbReference type="SAM" id="MobiDB-lite"/>
    </source>
</evidence>
<comment type="caution">
    <text evidence="2">The sequence shown here is derived from an EMBL/GenBank/DDBJ whole genome shotgun (WGS) entry which is preliminary data.</text>
</comment>
<organism evidence="2 3">
    <name type="scientific">Elysia crispata</name>
    <name type="common">lettuce slug</name>
    <dbReference type="NCBI Taxonomy" id="231223"/>
    <lineage>
        <taxon>Eukaryota</taxon>
        <taxon>Metazoa</taxon>
        <taxon>Spiralia</taxon>
        <taxon>Lophotrochozoa</taxon>
        <taxon>Mollusca</taxon>
        <taxon>Gastropoda</taxon>
        <taxon>Heterobranchia</taxon>
        <taxon>Euthyneura</taxon>
        <taxon>Panpulmonata</taxon>
        <taxon>Sacoglossa</taxon>
        <taxon>Placobranchoidea</taxon>
        <taxon>Plakobranchidae</taxon>
        <taxon>Elysia</taxon>
    </lineage>
</organism>